<sequence length="701" mass="77708">MLTISEVAIKKNTLNAISRTRTKLSPVTECNVLCYSAVRNGPPLDPSSMELVQPGDYAAYSGAFSFLLPKKYGVNKMVGAVTPVKALAELKLSMPSKSLKMLLLLCKIWWNPSPITSLGLMLMWCLGVNFLGGDIRQDFPDNAQDLMDKAREEGIHLEDPEWQTYPGTKIVELMMDHKLAWDAEVAEQDPEELQQSEHSFTKVLKVWTNKYKFSIRKGRNFWQGKSVFHGYLMHFWNYSDETWQSCTSHIIVMSQSKLMLGLNTFHIFGYVYYLGISLDTIFARSLSASITPSSELIPTPNLSNSTFTVATVAVALTVFVPAAPGKTPTGKPAKAKIKTDTKNKQFSYDFNNTKDNYISFLNQILAAHGLSTKYGPVTSSSQFPIKILTPPACAKADAVDVEWHSKYKDLIDNAREKKVNKLTVLVHINAIKDALKKQKAGGSGSESDSGSDGQEIDEGSGEDEKGYTAMDQELGCLRGLLEKKYQNPNDSGYTYITNDSQRLLLTPIMLAQWCRALYDNTVTLSDPPNSQAFNMANRGQLLPGQSPTSSSSSSSTSSPSDSLGHVTSIFSTLTTLLAQNTPTKLTRFLHYAQDKLEISNALDCEGQLSSCRYGPNIIPYVSDAAIAKCGFTEGDVIYLKHGAEAWWASPEAKRMEMGYNGRSNEYEWWYYCDKVKELVKVPTGQVPVLADADAREGEDDF</sequence>
<feature type="region of interest" description="Disordered" evidence="1">
    <location>
        <begin position="437"/>
        <end position="467"/>
    </location>
</feature>
<name>B0E0J0_LACBS</name>
<feature type="region of interest" description="Disordered" evidence="1">
    <location>
        <begin position="529"/>
        <end position="562"/>
    </location>
</feature>
<dbReference type="InParanoid" id="B0E0J0"/>
<dbReference type="KEGG" id="lbc:LACBIDRAFT_334844"/>
<dbReference type="GeneID" id="6085358"/>
<evidence type="ECO:0000313" key="2">
    <source>
        <dbReference type="EMBL" id="EDQ99591.1"/>
    </source>
</evidence>
<keyword evidence="3" id="KW-1185">Reference proteome</keyword>
<organism evidence="3">
    <name type="scientific">Laccaria bicolor (strain S238N-H82 / ATCC MYA-4686)</name>
    <name type="common">Bicoloured deceiver</name>
    <name type="synonym">Laccaria laccata var. bicolor</name>
    <dbReference type="NCBI Taxonomy" id="486041"/>
    <lineage>
        <taxon>Eukaryota</taxon>
        <taxon>Fungi</taxon>
        <taxon>Dikarya</taxon>
        <taxon>Basidiomycota</taxon>
        <taxon>Agaricomycotina</taxon>
        <taxon>Agaricomycetes</taxon>
        <taxon>Agaricomycetidae</taxon>
        <taxon>Agaricales</taxon>
        <taxon>Agaricineae</taxon>
        <taxon>Hydnangiaceae</taxon>
        <taxon>Laccaria</taxon>
    </lineage>
</organism>
<proteinExistence type="predicted"/>
<reference evidence="2 3" key="1">
    <citation type="journal article" date="2008" name="Nature">
        <title>The genome of Laccaria bicolor provides insights into mycorrhizal symbiosis.</title>
        <authorList>
            <person name="Martin F."/>
            <person name="Aerts A."/>
            <person name="Ahren D."/>
            <person name="Brun A."/>
            <person name="Danchin E.G.J."/>
            <person name="Duchaussoy F."/>
            <person name="Gibon J."/>
            <person name="Kohler A."/>
            <person name="Lindquist E."/>
            <person name="Pereda V."/>
            <person name="Salamov A."/>
            <person name="Shapiro H.J."/>
            <person name="Wuyts J."/>
            <person name="Blaudez D."/>
            <person name="Buee M."/>
            <person name="Brokstein P."/>
            <person name="Canbaeck B."/>
            <person name="Cohen D."/>
            <person name="Courty P.E."/>
            <person name="Coutinho P.M."/>
            <person name="Delaruelle C."/>
            <person name="Detter J.C."/>
            <person name="Deveau A."/>
            <person name="DiFazio S."/>
            <person name="Duplessis S."/>
            <person name="Fraissinet-Tachet L."/>
            <person name="Lucic E."/>
            <person name="Frey-Klett P."/>
            <person name="Fourrey C."/>
            <person name="Feussner I."/>
            <person name="Gay G."/>
            <person name="Grimwood J."/>
            <person name="Hoegger P.J."/>
            <person name="Jain P."/>
            <person name="Kilaru S."/>
            <person name="Labbe J."/>
            <person name="Lin Y.C."/>
            <person name="Legue V."/>
            <person name="Le Tacon F."/>
            <person name="Marmeisse R."/>
            <person name="Melayah D."/>
            <person name="Montanini B."/>
            <person name="Muratet M."/>
            <person name="Nehls U."/>
            <person name="Niculita-Hirzel H."/>
            <person name="Oudot-Le Secq M.P."/>
            <person name="Peter M."/>
            <person name="Quesneville H."/>
            <person name="Rajashekar B."/>
            <person name="Reich M."/>
            <person name="Rouhier N."/>
            <person name="Schmutz J."/>
            <person name="Yin T."/>
            <person name="Chalot M."/>
            <person name="Henrissat B."/>
            <person name="Kuees U."/>
            <person name="Lucas S."/>
            <person name="Van de Peer Y."/>
            <person name="Podila G.K."/>
            <person name="Polle A."/>
            <person name="Pukkila P.J."/>
            <person name="Richardson P.M."/>
            <person name="Rouze P."/>
            <person name="Sanders I.R."/>
            <person name="Stajich J.E."/>
            <person name="Tunlid A."/>
            <person name="Tuskan G."/>
            <person name="Grigoriev I.V."/>
        </authorList>
    </citation>
    <scope>NUCLEOTIDE SEQUENCE [LARGE SCALE GENOMIC DNA]</scope>
    <source>
        <strain evidence="3">S238N-H82 / ATCC MYA-4686</strain>
    </source>
</reference>
<accession>B0E0J0</accession>
<feature type="compositionally biased region" description="Low complexity" evidence="1">
    <location>
        <begin position="546"/>
        <end position="562"/>
    </location>
</feature>
<dbReference type="AlphaFoldDB" id="B0E0J0"/>
<evidence type="ECO:0000256" key="1">
    <source>
        <dbReference type="SAM" id="MobiDB-lite"/>
    </source>
</evidence>
<dbReference type="EMBL" id="DS547161">
    <property type="protein sequence ID" value="EDQ99591.1"/>
    <property type="molecule type" value="Genomic_DNA"/>
</dbReference>
<protein>
    <submittedName>
        <fullName evidence="2">Predicted protein</fullName>
    </submittedName>
</protein>
<dbReference type="HOGENOM" id="CLU_393328_0_0_1"/>
<evidence type="ECO:0000313" key="3">
    <source>
        <dbReference type="Proteomes" id="UP000001194"/>
    </source>
</evidence>
<dbReference type="Proteomes" id="UP000001194">
    <property type="component" value="Unassembled WGS sequence"/>
</dbReference>
<gene>
    <name evidence="2" type="ORF">LACBIDRAFT_334844</name>
</gene>
<dbReference type="RefSeq" id="XP_001889702.1">
    <property type="nucleotide sequence ID" value="XM_001889667.1"/>
</dbReference>
<dbReference type="OrthoDB" id="3259884at2759"/>